<evidence type="ECO:0000256" key="3">
    <source>
        <dbReference type="ARBA" id="ARBA00004613"/>
    </source>
</evidence>
<dbReference type="InterPro" id="IPR003368">
    <property type="entry name" value="POMP_repeat"/>
</dbReference>
<dbReference type="NCBIfam" id="TIGR01451">
    <property type="entry name" value="B_ant_repeat"/>
    <property type="match status" value="3"/>
</dbReference>
<evidence type="ECO:0000313" key="10">
    <source>
        <dbReference type="EMBL" id="AUB55539.1"/>
    </source>
</evidence>
<dbReference type="EMBL" id="CP017766">
    <property type="protein sequence ID" value="AUB55539.1"/>
    <property type="molecule type" value="Genomic_DNA"/>
</dbReference>
<keyword evidence="5" id="KW-0732">Signal</keyword>
<sequence>MIPLLLITLTVLFCIGTVSAADEAIFVNGSSGLDTNDGYSWSSPKLTIQNATGTVNPNGIITIADGVYSGTGNTNITIDRNMTIQGQSQTGTIINGTGTNWIFNITAGVNVTLQSLTITNATAGTFGAINNNGNLTVENCTFTHNKETSNLVMSYGGGAIRNSAEYGTIIVNLTNCTFEYNHAARSGAAVLNYCDVAGNYVISTVTNCTFNNNTADIHATFYNAALGGDIISEIANCTFTNNTVGIGGGGAVANFASYSSVKSTITDCNFINNHADLGGAIYSYANANVNFITCNVTNCNFINNTASQGGAIATTRYSGILNLTAHFNRIVGNTATTGSAISNNGGTVNATGNWWGSNDDPSGQIFGLVDYSPWLFMTINATPETINNTQTSLITVSLNNYSTDGSSSSPLDPNLGHIPDGVPVTFSLIDGPLGTLGSQTGFINGTASIIFTANAVGVQHVNATIDNENRTATITINPSGHVNITKTADNYTPNYWDGVTFTITARNEGPDDVEGLEITDILPNGLTLISADTHGFGSYNSGIWNIGNLANGTTAILTLFVNATSTGTFTNWANVTAQTTYDPEPWSQDNTIITVPSAADIAVEKSFYDYEGDYEITSANYWDVISTRILVTNNGPDTATNVVISDIFGSGLSFADEWWVKWDINDWYWNLNDASFDPATMTWIIPSLPAGQTAALDIMTNLTSTGTLHNYAELVSSETYDWNHPNNNDTAYLTVPEASYLSIYKEFRDLPWGNVITTAYYNDVIYAIVQVKNQGPDTTSVSILDTMAGIVWTGNYYVLSNVGSILPTPSSWVLNDPVNTFNGTNWNIPFLNTFIGSEKWLAIEGIINTTGINAASNHAETVDQNTYPYKGYANYTANLTTLAAPTSIIVDDVCGNKGDTVTLSATVTDHNSDPVVGAMLEFWVDGVKVGESNTGSNGTATFNYQITETPGNHTLKSVFNGNTFYQGINTTGNLYVPSANLYIVITSDKNNPTVGETFTLRYKLGNNGPDTADNVTITIPLPEGFVISKIEGDGNWTVNGNTIIWTMNNVTVGDPYLYISGWTTGPGNYLFSASIASDTFNINSMGVSSLTLNAQPTVNAATTTNTVGMQTTGTPIVPLALAVISVLCGLVATRKNNKRI</sequence>
<dbReference type="Gene3D" id="2.60.40.10">
    <property type="entry name" value="Immunoglobulins"/>
    <property type="match status" value="1"/>
</dbReference>
<dbReference type="SUPFAM" id="SSF49373">
    <property type="entry name" value="Invasin/intimin cell-adhesion fragments"/>
    <property type="match status" value="2"/>
</dbReference>
<dbReference type="InterPro" id="IPR036168">
    <property type="entry name" value="AP2_Mu_C_sf"/>
</dbReference>
<dbReference type="AlphaFoldDB" id="A0A2H4VBT2"/>
<gene>
    <name evidence="10" type="ORF">BK007_05610</name>
</gene>
<feature type="domain" description="DUF11" evidence="9">
    <location>
        <begin position="981"/>
        <end position="1081"/>
    </location>
</feature>
<dbReference type="PANTHER" id="PTHR34819">
    <property type="entry name" value="LARGE CYSTEINE-RICH PERIPLASMIC PROTEIN OMCB"/>
    <property type="match status" value="1"/>
</dbReference>
<name>A0A2H4VBT2_9EURY</name>
<keyword evidence="7" id="KW-0998">Cell outer membrane</keyword>
<dbReference type="InterPro" id="IPR051172">
    <property type="entry name" value="Chlamydia_OmcB"/>
</dbReference>
<proteinExistence type="predicted"/>
<dbReference type="GO" id="GO:0005576">
    <property type="term" value="C:extracellular region"/>
    <property type="evidence" value="ECO:0007669"/>
    <property type="project" value="UniProtKB-SubCell"/>
</dbReference>
<dbReference type="Pfam" id="PF01345">
    <property type="entry name" value="DUF11"/>
    <property type="match status" value="3"/>
</dbReference>
<dbReference type="Gene3D" id="2.160.20.10">
    <property type="entry name" value="Single-stranded right-handed beta-helix, Pectin lyase-like"/>
    <property type="match status" value="1"/>
</dbReference>
<dbReference type="Proteomes" id="UP000232806">
    <property type="component" value="Chromosome"/>
</dbReference>
<evidence type="ECO:0000259" key="9">
    <source>
        <dbReference type="Pfam" id="PF01345"/>
    </source>
</evidence>
<comment type="subcellular location">
    <subcellularLocation>
        <location evidence="1">Cell envelope</location>
    </subcellularLocation>
    <subcellularLocation>
        <location evidence="2">Cell outer membrane</location>
    </subcellularLocation>
    <subcellularLocation>
        <location evidence="3">Secreted</location>
    </subcellularLocation>
</comment>
<dbReference type="SUPFAM" id="SSF51126">
    <property type="entry name" value="Pectin lyase-like"/>
    <property type="match status" value="1"/>
</dbReference>
<dbReference type="InterPro" id="IPR011050">
    <property type="entry name" value="Pectin_lyase_fold/virulence"/>
</dbReference>
<evidence type="ECO:0000256" key="6">
    <source>
        <dbReference type="ARBA" id="ARBA00023136"/>
    </source>
</evidence>
<feature type="domain" description="DUF11" evidence="9">
    <location>
        <begin position="482"/>
        <end position="585"/>
    </location>
</feature>
<evidence type="ECO:0000313" key="11">
    <source>
        <dbReference type="Proteomes" id="UP000232806"/>
    </source>
</evidence>
<evidence type="ECO:0000256" key="8">
    <source>
        <dbReference type="SAM" id="Phobius"/>
    </source>
</evidence>
<keyword evidence="4" id="KW-0964">Secreted</keyword>
<feature type="transmembrane region" description="Helical" evidence="8">
    <location>
        <begin position="1116"/>
        <end position="1133"/>
    </location>
</feature>
<dbReference type="InterPro" id="IPR008964">
    <property type="entry name" value="Invasin/intimin_cell_adhesion"/>
</dbReference>
<evidence type="ECO:0000256" key="1">
    <source>
        <dbReference type="ARBA" id="ARBA00004196"/>
    </source>
</evidence>
<evidence type="ECO:0000256" key="7">
    <source>
        <dbReference type="ARBA" id="ARBA00023237"/>
    </source>
</evidence>
<dbReference type="SUPFAM" id="SSF49447">
    <property type="entry name" value="Second domain of Mu2 adaptin subunit (ap50) of ap2 adaptor"/>
    <property type="match status" value="1"/>
</dbReference>
<dbReference type="InterPro" id="IPR047589">
    <property type="entry name" value="DUF11_rpt"/>
</dbReference>
<evidence type="ECO:0000256" key="4">
    <source>
        <dbReference type="ARBA" id="ARBA00022525"/>
    </source>
</evidence>
<keyword evidence="8" id="KW-1133">Transmembrane helix</keyword>
<feature type="domain" description="DUF11" evidence="9">
    <location>
        <begin position="617"/>
        <end position="731"/>
    </location>
</feature>
<protein>
    <recommendedName>
        <fullName evidence="9">DUF11 domain-containing protein</fullName>
    </recommendedName>
</protein>
<dbReference type="InterPro" id="IPR001434">
    <property type="entry name" value="OmcB-like_DUF11"/>
</dbReference>
<accession>A0A2H4VBT2</accession>
<keyword evidence="8" id="KW-0812">Transmembrane</keyword>
<dbReference type="InterPro" id="IPR012334">
    <property type="entry name" value="Pectin_lyas_fold"/>
</dbReference>
<evidence type="ECO:0000256" key="2">
    <source>
        <dbReference type="ARBA" id="ARBA00004442"/>
    </source>
</evidence>
<keyword evidence="6 8" id="KW-0472">Membrane</keyword>
<organism evidence="10 11">
    <name type="scientific">Methanobacterium subterraneum</name>
    <dbReference type="NCBI Taxonomy" id="59277"/>
    <lineage>
        <taxon>Archaea</taxon>
        <taxon>Methanobacteriati</taxon>
        <taxon>Methanobacteriota</taxon>
        <taxon>Methanomada group</taxon>
        <taxon>Methanobacteria</taxon>
        <taxon>Methanobacteriales</taxon>
        <taxon>Methanobacteriaceae</taxon>
        <taxon>Methanobacterium</taxon>
    </lineage>
</organism>
<reference evidence="10 11" key="1">
    <citation type="submission" date="2016-10" db="EMBL/GenBank/DDBJ databases">
        <title>Comparative genomics between deep and shallow subseafloor isolates.</title>
        <authorList>
            <person name="Ishii S."/>
            <person name="Miller J.R."/>
            <person name="Sutton G."/>
            <person name="Suzuki S."/>
            <person name="Methe B."/>
            <person name="Inagaki F."/>
            <person name="Imachi H."/>
        </authorList>
    </citation>
    <scope>NUCLEOTIDE SEQUENCE [LARGE SCALE GENOMIC DNA]</scope>
    <source>
        <strain evidence="10 11">MO-MB1</strain>
    </source>
</reference>
<dbReference type="Pfam" id="PF02415">
    <property type="entry name" value="Chlam_PMP"/>
    <property type="match status" value="1"/>
</dbReference>
<dbReference type="InterPro" id="IPR013783">
    <property type="entry name" value="Ig-like_fold"/>
</dbReference>
<evidence type="ECO:0000256" key="5">
    <source>
        <dbReference type="ARBA" id="ARBA00022729"/>
    </source>
</evidence>